<evidence type="ECO:0000313" key="2">
    <source>
        <dbReference type="EMBL" id="TWJ33355.1"/>
    </source>
</evidence>
<gene>
    <name evidence="2" type="ORF">JN12_00027</name>
</gene>
<dbReference type="Proteomes" id="UP000319449">
    <property type="component" value="Unassembled WGS sequence"/>
</dbReference>
<dbReference type="PROSITE" id="PS50853">
    <property type="entry name" value="FN3"/>
    <property type="match status" value="1"/>
</dbReference>
<sequence>MMWKKFTGSWLQGVSTRQGINRMKRDHSLAIPLMFLAVVLTGTIFPTVAHSAATYVWNGGATGDWQAAASWNPPRSVPAADDILRFSGGGTVTATNLPDEICGQLLISNGTVVTLEAGTIRIVTITGGAGTDLDVSAGSSLNLGGSKAIKIMLESGATGSVSGSMTLAGASHKLDARDAGAIRFMSGATLIQAPLCTGSAFDISTTPETVIFATGSTFVSRAGSNPFKLGQPASKVVFQDGSLYRHEQNSSPSLSGRSYGNFELKVSAAVNGGSGTGPCFMNDLTITSGTLNTVLSGPMTIRGNIAVAAGGTLNFNPAVPATLTLGGTVAQSVGGDGVLTFAPGQGVVVSNPAGITLQRDISLTDLTIATGSSLTAPAGTLSVAGNFTNNGAFVHNSGTVLLNGANQAISGSSTFQNLTKIGTGAATLTFPAGETQTIAGMLSLQGVAGGLLSLRSSAPGTQWRIDPRGGRTLAYLDVQDARNINPVIIDAAGTGSLDTGNSMNWRFVFPPAPPVAVAADPVAQTGFSARWNASAGAVGYRLDVAEDPGFTVPVTSYSDLDVGSITAFPVTGVTGGRPYYFRVRAYNAGGASANSNSMGVTTVLVPVLTSAAATMLTYGSVGTFTIAAIGNPVPALTIGGSLPGGIVVTDNGNGSATIAGTPKAAGIFPLTVTAANGVGSDATQIFTLTVGKGSQSIDFHPLAPVTPGTPDVDPGATASSGLPVISASDNQAVATIVNGRIHIAGVGTAVISATQEGNGNWKPASVSRPLSVAPSSDSPTVFLSTLSDGAVTTAPILNVSGTASSPNGIGSVAINGTEVLLDARGGFSALLQLVAGSNSIAVAVTDTAGQRTVLTRTVVLDATAPGMTVSTPPDGSITTGARITVAGAVTDPTSTVAWSVNNGTPLAADMDRGSFSFSAELAVGLNTVEAIATAVDGRVSRIKRTINSLPTTFSLAVTSPPIDSRTGRTSYAIGGRLSGDVVSVSVADAVNGKIYSAPVENGAFLQEFTLGGERSHPVTVTAVDRSGSSVTVTRNLLHSRLGSVADGETVSLIDGLVALKIAVGILAPTAEQLLRGDVAPVVEGIPMGDGRIDVEDVLVILRMALGLTI</sequence>
<proteinExistence type="predicted"/>
<dbReference type="InterPro" id="IPR003961">
    <property type="entry name" value="FN3_dom"/>
</dbReference>
<name>A0A562WS06_9BACT</name>
<comment type="caution">
    <text evidence="2">The sequence shown here is derived from an EMBL/GenBank/DDBJ whole genome shotgun (WGS) entry which is preliminary data.</text>
</comment>
<dbReference type="CDD" id="cd00063">
    <property type="entry name" value="FN3"/>
    <property type="match status" value="1"/>
</dbReference>
<keyword evidence="3" id="KW-1185">Reference proteome</keyword>
<dbReference type="RefSeq" id="WP_145016858.1">
    <property type="nucleotide sequence ID" value="NZ_VLLN01000001.1"/>
</dbReference>
<reference evidence="2 3" key="1">
    <citation type="submission" date="2019-07" db="EMBL/GenBank/DDBJ databases">
        <title>Genomic Encyclopedia of Archaeal and Bacterial Type Strains, Phase II (KMG-II): from individual species to whole genera.</title>
        <authorList>
            <person name="Goeker M."/>
        </authorList>
    </citation>
    <scope>NUCLEOTIDE SEQUENCE [LARGE SCALE GENOMIC DNA]</scope>
    <source>
        <strain evidence="2 3">ATCC BAA-1139</strain>
    </source>
</reference>
<evidence type="ECO:0000259" key="1">
    <source>
        <dbReference type="PROSITE" id="PS50853"/>
    </source>
</evidence>
<dbReference type="SMART" id="SM00060">
    <property type="entry name" value="FN3"/>
    <property type="match status" value="1"/>
</dbReference>
<dbReference type="Gene3D" id="2.60.40.10">
    <property type="entry name" value="Immunoglobulins"/>
    <property type="match status" value="5"/>
</dbReference>
<dbReference type="InterPro" id="IPR013783">
    <property type="entry name" value="Ig-like_fold"/>
</dbReference>
<evidence type="ECO:0000313" key="3">
    <source>
        <dbReference type="Proteomes" id="UP000319449"/>
    </source>
</evidence>
<dbReference type="InterPro" id="IPR036116">
    <property type="entry name" value="FN3_sf"/>
</dbReference>
<dbReference type="AlphaFoldDB" id="A0A562WS06"/>
<feature type="domain" description="Fibronectin type-III" evidence="1">
    <location>
        <begin position="510"/>
        <end position="605"/>
    </location>
</feature>
<accession>A0A562WS06</accession>
<protein>
    <recommendedName>
        <fullName evidence="1">Fibronectin type-III domain-containing protein</fullName>
    </recommendedName>
</protein>
<dbReference type="EMBL" id="VLLN01000001">
    <property type="protein sequence ID" value="TWJ33355.1"/>
    <property type="molecule type" value="Genomic_DNA"/>
</dbReference>
<dbReference type="OrthoDB" id="5380868at2"/>
<dbReference type="Pfam" id="PF09136">
    <property type="entry name" value="Glucodextran_B"/>
    <property type="match status" value="2"/>
</dbReference>
<dbReference type="SUPFAM" id="SSF49265">
    <property type="entry name" value="Fibronectin type III"/>
    <property type="match status" value="1"/>
</dbReference>
<organism evidence="2 3">
    <name type="scientific">Geobacter argillaceus</name>
    <dbReference type="NCBI Taxonomy" id="345631"/>
    <lineage>
        <taxon>Bacteria</taxon>
        <taxon>Pseudomonadati</taxon>
        <taxon>Thermodesulfobacteriota</taxon>
        <taxon>Desulfuromonadia</taxon>
        <taxon>Geobacterales</taxon>
        <taxon>Geobacteraceae</taxon>
        <taxon>Geobacter</taxon>
    </lineage>
</organism>